<evidence type="ECO:0000313" key="2">
    <source>
        <dbReference type="Proteomes" id="UP000278149"/>
    </source>
</evidence>
<organism evidence="1 2">
    <name type="scientific">Candidatus Korarchaeum cryptofilum</name>
    <dbReference type="NCBI Taxonomy" id="498846"/>
    <lineage>
        <taxon>Archaea</taxon>
        <taxon>Thermoproteota</taxon>
        <taxon>Candidatus Korarchaeia</taxon>
        <taxon>Candidatus Korarchaeales</taxon>
        <taxon>Candidatus Korarchaeaceae</taxon>
        <taxon>Candidatus Korarchaeum</taxon>
    </lineage>
</organism>
<accession>A0A3R9PQT0</accession>
<dbReference type="Proteomes" id="UP000278149">
    <property type="component" value="Unassembled WGS sequence"/>
</dbReference>
<gene>
    <name evidence="1" type="ORF">D9Q81_05630</name>
</gene>
<dbReference type="AlphaFoldDB" id="A0A3R9PQT0"/>
<evidence type="ECO:0000313" key="1">
    <source>
        <dbReference type="EMBL" id="RSN68649.1"/>
    </source>
</evidence>
<name>A0A3R9PQT0_9CREN</name>
<reference evidence="1 2" key="1">
    <citation type="submission" date="2018-10" db="EMBL/GenBank/DDBJ databases">
        <title>Co-occurring genomic capacity for anaerobic methane metabolism and dissimilatory sulfite reduction discovered in the Korarchaeota.</title>
        <authorList>
            <person name="Mckay L.J."/>
            <person name="Dlakic M."/>
            <person name="Fields M.W."/>
            <person name="Delmont T.O."/>
            <person name="Eren A.M."/>
            <person name="Jay Z.J."/>
            <person name="Klingelsmith K.B."/>
            <person name="Rusch D.B."/>
            <person name="Inskeep W.P."/>
        </authorList>
    </citation>
    <scope>NUCLEOTIDE SEQUENCE [LARGE SCALE GENOMIC DNA]</scope>
    <source>
        <strain evidence="1 2">WS</strain>
    </source>
</reference>
<dbReference type="RefSeq" id="WP_125741900.1">
    <property type="nucleotide sequence ID" value="NZ_RCOR01000026.1"/>
</dbReference>
<sequence length="291" mass="33317">MRALATLLTLIIIPIVYGIAQPDNSSQWFGPEFIEGKKSEDEETNITELKELWEEIKNAPTPELIPEPNVYVPGKGFVTDSYLNFITLLRINEMDIYSDKLGNTLYVSRNEKLILERVTDSQFKGTYFLVFNETGHCLNCKDGPQTFSSYKDYNWIGNYTEENYPDFRKIHVKYFIQAGLQGYISCVSWNESKVRILLRSGGHPRGGKVISLFEAELFSEANFRKGGGWQLYGYSDYPDGGASYIRGKTVKVSVGLSYYAQYPSLASRSFGRPYVITLHSRFYHQFAIVRE</sequence>
<protein>
    <submittedName>
        <fullName evidence="1">Uncharacterized protein</fullName>
    </submittedName>
</protein>
<dbReference type="EMBL" id="RCOR01000026">
    <property type="protein sequence ID" value="RSN68649.1"/>
    <property type="molecule type" value="Genomic_DNA"/>
</dbReference>
<proteinExistence type="predicted"/>
<comment type="caution">
    <text evidence="1">The sequence shown here is derived from an EMBL/GenBank/DDBJ whole genome shotgun (WGS) entry which is preliminary data.</text>
</comment>